<evidence type="ECO:0000256" key="1">
    <source>
        <dbReference type="SAM" id="MobiDB-lite"/>
    </source>
</evidence>
<dbReference type="Proteomes" id="UP000463951">
    <property type="component" value="Chromosome"/>
</dbReference>
<protein>
    <submittedName>
        <fullName evidence="2">Uncharacterized protein</fullName>
    </submittedName>
</protein>
<gene>
    <name evidence="2" type="ORF">SSPO_001590</name>
</gene>
<dbReference type="AlphaFoldDB" id="A0A499UJP2"/>
<organism evidence="2 3">
    <name type="scientific">Streptomyces antimycoticus</name>
    <dbReference type="NCBI Taxonomy" id="68175"/>
    <lineage>
        <taxon>Bacteria</taxon>
        <taxon>Bacillati</taxon>
        <taxon>Actinomycetota</taxon>
        <taxon>Actinomycetes</taxon>
        <taxon>Kitasatosporales</taxon>
        <taxon>Streptomycetaceae</taxon>
        <taxon>Streptomyces</taxon>
        <taxon>Streptomyces violaceusniger group</taxon>
    </lineage>
</organism>
<name>A0A499UJP2_9ACTN</name>
<evidence type="ECO:0000313" key="3">
    <source>
        <dbReference type="Proteomes" id="UP000463951"/>
    </source>
</evidence>
<proteinExistence type="predicted"/>
<reference evidence="2 3" key="1">
    <citation type="journal article" date="2020" name="Int. J. Syst. Evol. Microbiol.">
        <title>Reclassification of Streptomyces castelarensis and Streptomyces sporoclivatus as later heterotypic synonyms of Streptomyces antimycoticus.</title>
        <authorList>
            <person name="Komaki H."/>
            <person name="Tamura T."/>
        </authorList>
    </citation>
    <scope>NUCLEOTIDE SEQUENCE [LARGE SCALE GENOMIC DNA]</scope>
    <source>
        <strain evidence="2 3">NBRC 100767</strain>
    </source>
</reference>
<evidence type="ECO:0000313" key="2">
    <source>
        <dbReference type="EMBL" id="BBJ37441.1"/>
    </source>
</evidence>
<feature type="region of interest" description="Disordered" evidence="1">
    <location>
        <begin position="171"/>
        <end position="211"/>
    </location>
</feature>
<sequence length="211" mass="22841">MDELRPGIGGPERGQCKFDEFFDVREPCPNAFGELPVRAQEAEEVGYILVRGGLGGQYGQLLRVLLLTGDHQSRPMVGPVSGRVDDLLHERADELPARLVALDEVGCAAHGEGEHHGRLGLVGTGRVDDEVVNRVFWCLLKGHADDRPAVAQLGRAIAEEQMGKVLHGDLALEGDATAPPSRTGSSRWEPERQRRSPGAPPATCAARRCRC</sequence>
<dbReference type="EMBL" id="AP019620">
    <property type="protein sequence ID" value="BBJ37441.1"/>
    <property type="molecule type" value="Genomic_DNA"/>
</dbReference>
<accession>A0A499UJP2</accession>
<feature type="compositionally biased region" description="Low complexity" evidence="1">
    <location>
        <begin position="201"/>
        <end position="211"/>
    </location>
</feature>